<name>A0AAD9KTY8_RIDPI</name>
<evidence type="ECO:0000313" key="2">
    <source>
        <dbReference type="Proteomes" id="UP001209878"/>
    </source>
</evidence>
<evidence type="ECO:0000313" key="1">
    <source>
        <dbReference type="EMBL" id="KAK2177381.1"/>
    </source>
</evidence>
<protein>
    <submittedName>
        <fullName evidence="1">Uncharacterized protein</fullName>
    </submittedName>
</protein>
<keyword evidence="2" id="KW-1185">Reference proteome</keyword>
<proteinExistence type="predicted"/>
<sequence length="319" mass="35378">MILPNDMKPLLKGLQQQLRPSEEFGQSRAVTRHIVSDALRLCKSLGATQRFKEIMKSPIQQLTLLSRRCCRQPAGDTSSVSSPHNIIVSPPQCVTVSTPQCVNHGDTAKTRHECPSKDTPKKRAAVVDRDCGYDVRKVFVISDDVDIRKSVRETDLSTVHSTFETVWRATAHFSECLQRRLLEGSEVVVGQPSRQETVCFLAKFSSVLNAIRRAFVDSVEAVHCVGSTPAFSQLAQALNVFFEQLEVQMIESGVFPFAATCLRGAVSAPALLRLKRQLLHNALDQLEQFILTTDQCRTLLTASELSTFQDHCHAMAGVT</sequence>
<dbReference type="Proteomes" id="UP001209878">
    <property type="component" value="Unassembled WGS sequence"/>
</dbReference>
<dbReference type="AlphaFoldDB" id="A0AAD9KTY8"/>
<reference evidence="1" key="1">
    <citation type="journal article" date="2023" name="Mol. Biol. Evol.">
        <title>Third-Generation Sequencing Reveals the Adaptive Role of the Epigenome in Three Deep-Sea Polychaetes.</title>
        <authorList>
            <person name="Perez M."/>
            <person name="Aroh O."/>
            <person name="Sun Y."/>
            <person name="Lan Y."/>
            <person name="Juniper S.K."/>
            <person name="Young C.R."/>
            <person name="Angers B."/>
            <person name="Qian P.Y."/>
        </authorList>
    </citation>
    <scope>NUCLEOTIDE SEQUENCE</scope>
    <source>
        <strain evidence="1">R07B-5</strain>
    </source>
</reference>
<organism evidence="1 2">
    <name type="scientific">Ridgeia piscesae</name>
    <name type="common">Tubeworm</name>
    <dbReference type="NCBI Taxonomy" id="27915"/>
    <lineage>
        <taxon>Eukaryota</taxon>
        <taxon>Metazoa</taxon>
        <taxon>Spiralia</taxon>
        <taxon>Lophotrochozoa</taxon>
        <taxon>Annelida</taxon>
        <taxon>Polychaeta</taxon>
        <taxon>Sedentaria</taxon>
        <taxon>Canalipalpata</taxon>
        <taxon>Sabellida</taxon>
        <taxon>Siboglinidae</taxon>
        <taxon>Ridgeia</taxon>
    </lineage>
</organism>
<comment type="caution">
    <text evidence="1">The sequence shown here is derived from an EMBL/GenBank/DDBJ whole genome shotgun (WGS) entry which is preliminary data.</text>
</comment>
<accession>A0AAD9KTY8</accession>
<dbReference type="EMBL" id="JAODUO010000600">
    <property type="protein sequence ID" value="KAK2177381.1"/>
    <property type="molecule type" value="Genomic_DNA"/>
</dbReference>
<gene>
    <name evidence="1" type="ORF">NP493_599g00004</name>
</gene>